<organism evidence="1 2">
    <name type="scientific">Cellvibrio japonicus (strain Ueda107)</name>
    <name type="common">Pseudomonas fluorescens subsp. cellulosa</name>
    <dbReference type="NCBI Taxonomy" id="498211"/>
    <lineage>
        <taxon>Bacteria</taxon>
        <taxon>Pseudomonadati</taxon>
        <taxon>Pseudomonadota</taxon>
        <taxon>Gammaproteobacteria</taxon>
        <taxon>Cellvibrionales</taxon>
        <taxon>Cellvibrionaceae</taxon>
        <taxon>Cellvibrio</taxon>
    </lineage>
</organism>
<evidence type="ECO:0000313" key="2">
    <source>
        <dbReference type="Proteomes" id="UP000001036"/>
    </source>
</evidence>
<keyword evidence="2" id="KW-1185">Reference proteome</keyword>
<dbReference type="HOGENOM" id="CLU_2804586_0_0_6"/>
<protein>
    <submittedName>
        <fullName evidence="1">Desulfurizing enzyme</fullName>
    </submittedName>
</protein>
<dbReference type="STRING" id="498211.CJA_2320"/>
<reference evidence="1 2" key="1">
    <citation type="journal article" date="2008" name="J. Bacteriol.">
        <title>Insights into plant cell wall degradation from the genome sequence of the soil bacterium Cellvibrio japonicus.</title>
        <authorList>
            <person name="Deboy R.T."/>
            <person name="Mongodin E.F."/>
            <person name="Fouts D.E."/>
            <person name="Tailford L.E."/>
            <person name="Khouri H."/>
            <person name="Emerson J.B."/>
            <person name="Mohamoud Y."/>
            <person name="Watkins K."/>
            <person name="Henrissat B."/>
            <person name="Gilbert H.J."/>
            <person name="Nelson K.E."/>
        </authorList>
    </citation>
    <scope>NUCLEOTIDE SEQUENCE [LARGE SCALE GENOMIC DNA]</scope>
    <source>
        <strain evidence="1 2">Ueda107</strain>
    </source>
</reference>
<dbReference type="eggNOG" id="COG0715">
    <property type="taxonomic scope" value="Bacteria"/>
</dbReference>
<dbReference type="EMBL" id="CP000934">
    <property type="protein sequence ID" value="ACE85911.1"/>
    <property type="molecule type" value="Genomic_DNA"/>
</dbReference>
<sequence>MHQHLIPSLNDDVVAGLEHQKRFLHQWGFLAADFDFAAWIVHEPLNLARQLVAEQPLLPRTPRQATA</sequence>
<dbReference type="Proteomes" id="UP000001036">
    <property type="component" value="Chromosome"/>
</dbReference>
<dbReference type="AlphaFoldDB" id="B3PJV8"/>
<dbReference type="Gene3D" id="3.40.190.10">
    <property type="entry name" value="Periplasmic binding protein-like II"/>
    <property type="match status" value="1"/>
</dbReference>
<dbReference type="KEGG" id="cja:CJA_2320"/>
<gene>
    <name evidence="1" type="ordered locus">CJA_2320</name>
</gene>
<evidence type="ECO:0000313" key="1">
    <source>
        <dbReference type="EMBL" id="ACE85911.1"/>
    </source>
</evidence>
<accession>B3PJV8</accession>
<proteinExistence type="predicted"/>
<name>B3PJV8_CELJU</name>
<dbReference type="RefSeq" id="WP_012487918.1">
    <property type="nucleotide sequence ID" value="NC_010995.1"/>
</dbReference>